<evidence type="ECO:0000313" key="4">
    <source>
        <dbReference type="Proteomes" id="UP001143330"/>
    </source>
</evidence>
<dbReference type="Proteomes" id="UP001143330">
    <property type="component" value="Unassembled WGS sequence"/>
</dbReference>
<dbReference type="InterPro" id="IPR013096">
    <property type="entry name" value="Cupin_2"/>
</dbReference>
<reference evidence="3" key="1">
    <citation type="journal article" date="2014" name="Int. J. Syst. Evol. Microbiol.">
        <title>Complete genome sequence of Corynebacterium casei LMG S-19264T (=DSM 44701T), isolated from a smear-ripened cheese.</title>
        <authorList>
            <consortium name="US DOE Joint Genome Institute (JGI-PGF)"/>
            <person name="Walter F."/>
            <person name="Albersmeier A."/>
            <person name="Kalinowski J."/>
            <person name="Ruckert C."/>
        </authorList>
    </citation>
    <scope>NUCLEOTIDE SEQUENCE</scope>
    <source>
        <strain evidence="3">VKM B-2789</strain>
    </source>
</reference>
<dbReference type="InterPro" id="IPR053146">
    <property type="entry name" value="QDO-like"/>
</dbReference>
<protein>
    <recommendedName>
        <fullName evidence="2">Cupin type-2 domain-containing protein</fullName>
    </recommendedName>
</protein>
<dbReference type="PANTHER" id="PTHR36440:SF1">
    <property type="entry name" value="PUTATIVE (AFU_ORTHOLOGUE AFUA_8G07350)-RELATED"/>
    <property type="match status" value="1"/>
</dbReference>
<evidence type="ECO:0000313" key="3">
    <source>
        <dbReference type="EMBL" id="GLK84155.1"/>
    </source>
</evidence>
<name>A0A9W6JXZ2_9HYPH</name>
<comment type="caution">
    <text evidence="3">The sequence shown here is derived from an EMBL/GenBank/DDBJ whole genome shotgun (WGS) entry which is preliminary data.</text>
</comment>
<dbReference type="Gene3D" id="2.60.120.10">
    <property type="entry name" value="Jelly Rolls"/>
    <property type="match status" value="1"/>
</dbReference>
<gene>
    <name evidence="3" type="ORF">GCM10017653_22250</name>
</gene>
<organism evidence="3 4">
    <name type="scientific">Ancylobacter defluvii</name>
    <dbReference type="NCBI Taxonomy" id="1282440"/>
    <lineage>
        <taxon>Bacteria</taxon>
        <taxon>Pseudomonadati</taxon>
        <taxon>Pseudomonadota</taxon>
        <taxon>Alphaproteobacteria</taxon>
        <taxon>Hyphomicrobiales</taxon>
        <taxon>Xanthobacteraceae</taxon>
        <taxon>Ancylobacter</taxon>
    </lineage>
</organism>
<accession>A0A9W6JXZ2</accession>
<evidence type="ECO:0000256" key="1">
    <source>
        <dbReference type="SAM" id="MobiDB-lite"/>
    </source>
</evidence>
<feature type="domain" description="Cupin type-2" evidence="2">
    <location>
        <begin position="35"/>
        <end position="101"/>
    </location>
</feature>
<proteinExistence type="predicted"/>
<dbReference type="SUPFAM" id="SSF51182">
    <property type="entry name" value="RmlC-like cupins"/>
    <property type="match status" value="1"/>
</dbReference>
<dbReference type="PANTHER" id="PTHR36440">
    <property type="entry name" value="PUTATIVE (AFU_ORTHOLOGUE AFUA_8G07350)-RELATED"/>
    <property type="match status" value="1"/>
</dbReference>
<reference evidence="3" key="2">
    <citation type="submission" date="2023-01" db="EMBL/GenBank/DDBJ databases">
        <authorList>
            <person name="Sun Q."/>
            <person name="Evtushenko L."/>
        </authorList>
    </citation>
    <scope>NUCLEOTIDE SEQUENCE</scope>
    <source>
        <strain evidence="3">VKM B-2789</strain>
    </source>
</reference>
<dbReference type="InterPro" id="IPR011051">
    <property type="entry name" value="RmlC_Cupin_sf"/>
</dbReference>
<dbReference type="EMBL" id="BSFM01000012">
    <property type="protein sequence ID" value="GLK84155.1"/>
    <property type="molecule type" value="Genomic_DNA"/>
</dbReference>
<dbReference type="RefSeq" id="WP_213358459.1">
    <property type="nucleotide sequence ID" value="NZ_BSFM01000012.1"/>
</dbReference>
<dbReference type="Pfam" id="PF07883">
    <property type="entry name" value="Cupin_2"/>
    <property type="match status" value="1"/>
</dbReference>
<dbReference type="InterPro" id="IPR014710">
    <property type="entry name" value="RmlC-like_jellyroll"/>
</dbReference>
<feature type="region of interest" description="Disordered" evidence="1">
    <location>
        <begin position="113"/>
        <end position="136"/>
    </location>
</feature>
<sequence>MPDISTDTYYLFGVLVRFLQRSRETGGAYCLAEALVAPGAGAPPNRHPGDDEAFYVLDGRFEFMIDGAVVPAAAGSFVKVPPGAPHAFRNVGTEPARLLVLNTPGLVHDGFFSEVGQPMPPGTTTLPPPSDAPPDIPRLVEIARRNGLELLIGDAPHS</sequence>
<evidence type="ECO:0000259" key="2">
    <source>
        <dbReference type="Pfam" id="PF07883"/>
    </source>
</evidence>
<keyword evidence="4" id="KW-1185">Reference proteome</keyword>
<feature type="compositionally biased region" description="Pro residues" evidence="1">
    <location>
        <begin position="118"/>
        <end position="136"/>
    </location>
</feature>
<dbReference type="AlphaFoldDB" id="A0A9W6JXZ2"/>